<feature type="transmembrane region" description="Helical" evidence="1">
    <location>
        <begin position="23"/>
        <end position="46"/>
    </location>
</feature>
<evidence type="ECO:0000256" key="1">
    <source>
        <dbReference type="SAM" id="Phobius"/>
    </source>
</evidence>
<keyword evidence="1" id="KW-0812">Transmembrane</keyword>
<keyword evidence="1" id="KW-1133">Transmembrane helix</keyword>
<accession>A0ABS2QVH6</accession>
<name>A0ABS2QVH6_9BACI</name>
<sequence>MGRLLDDLAGAIYDFLKFILKSISYLLAGGLIVGALMYIVVFFFSFMN</sequence>
<evidence type="ECO:0000313" key="3">
    <source>
        <dbReference type="Proteomes" id="UP000809829"/>
    </source>
</evidence>
<protein>
    <submittedName>
        <fullName evidence="2">Uncharacterized protein</fullName>
    </submittedName>
</protein>
<reference evidence="2 3" key="1">
    <citation type="submission" date="2021-01" db="EMBL/GenBank/DDBJ databases">
        <title>Genomic Encyclopedia of Type Strains, Phase IV (KMG-IV): sequencing the most valuable type-strain genomes for metagenomic binning, comparative biology and taxonomic classification.</title>
        <authorList>
            <person name="Goeker M."/>
        </authorList>
    </citation>
    <scope>NUCLEOTIDE SEQUENCE [LARGE SCALE GENOMIC DNA]</scope>
    <source>
        <strain evidence="2 3">DSM 104297</strain>
    </source>
</reference>
<evidence type="ECO:0000313" key="2">
    <source>
        <dbReference type="EMBL" id="MBM7702942.1"/>
    </source>
</evidence>
<gene>
    <name evidence="2" type="ORF">JOC83_001789</name>
</gene>
<keyword evidence="1" id="KW-0472">Membrane</keyword>
<comment type="caution">
    <text evidence="2">The sequence shown here is derived from an EMBL/GenBank/DDBJ whole genome shotgun (WGS) entry which is preliminary data.</text>
</comment>
<keyword evidence="3" id="KW-1185">Reference proteome</keyword>
<dbReference type="Proteomes" id="UP000809829">
    <property type="component" value="Unassembled WGS sequence"/>
</dbReference>
<dbReference type="RefSeq" id="WP_205186360.1">
    <property type="nucleotide sequence ID" value="NZ_JAFBFC010000003.1"/>
</dbReference>
<dbReference type="EMBL" id="JAFBFC010000003">
    <property type="protein sequence ID" value="MBM7702942.1"/>
    <property type="molecule type" value="Genomic_DNA"/>
</dbReference>
<organism evidence="2 3">
    <name type="scientific">Priestia iocasae</name>
    <dbReference type="NCBI Taxonomy" id="2291674"/>
    <lineage>
        <taxon>Bacteria</taxon>
        <taxon>Bacillati</taxon>
        <taxon>Bacillota</taxon>
        <taxon>Bacilli</taxon>
        <taxon>Bacillales</taxon>
        <taxon>Bacillaceae</taxon>
        <taxon>Priestia</taxon>
    </lineage>
</organism>
<proteinExistence type="predicted"/>